<dbReference type="Proteomes" id="UP001208570">
    <property type="component" value="Unassembled WGS sequence"/>
</dbReference>
<evidence type="ECO:0000313" key="2">
    <source>
        <dbReference type="Proteomes" id="UP001208570"/>
    </source>
</evidence>
<evidence type="ECO:0000313" key="1">
    <source>
        <dbReference type="EMBL" id="KAK2168037.1"/>
    </source>
</evidence>
<organism evidence="1 2">
    <name type="scientific">Paralvinella palmiformis</name>
    <dbReference type="NCBI Taxonomy" id="53620"/>
    <lineage>
        <taxon>Eukaryota</taxon>
        <taxon>Metazoa</taxon>
        <taxon>Spiralia</taxon>
        <taxon>Lophotrochozoa</taxon>
        <taxon>Annelida</taxon>
        <taxon>Polychaeta</taxon>
        <taxon>Sedentaria</taxon>
        <taxon>Canalipalpata</taxon>
        <taxon>Terebellida</taxon>
        <taxon>Terebelliformia</taxon>
        <taxon>Alvinellidae</taxon>
        <taxon>Paralvinella</taxon>
    </lineage>
</organism>
<accession>A0AAD9NF69</accession>
<reference evidence="1" key="1">
    <citation type="journal article" date="2023" name="Mol. Biol. Evol.">
        <title>Third-Generation Sequencing Reveals the Adaptive Role of the Epigenome in Three Deep-Sea Polychaetes.</title>
        <authorList>
            <person name="Perez M."/>
            <person name="Aroh O."/>
            <person name="Sun Y."/>
            <person name="Lan Y."/>
            <person name="Juniper S.K."/>
            <person name="Young C.R."/>
            <person name="Angers B."/>
            <person name="Qian P.Y."/>
        </authorList>
    </citation>
    <scope>NUCLEOTIDE SEQUENCE</scope>
    <source>
        <strain evidence="1">P08H-3</strain>
    </source>
</reference>
<proteinExistence type="predicted"/>
<keyword evidence="2" id="KW-1185">Reference proteome</keyword>
<protein>
    <submittedName>
        <fullName evidence="1">Uncharacterized protein</fullName>
    </submittedName>
</protein>
<comment type="caution">
    <text evidence="1">The sequence shown here is derived from an EMBL/GenBank/DDBJ whole genome shotgun (WGS) entry which is preliminary data.</text>
</comment>
<sequence length="103" mass="11378">MLSVYLQEPSVEPEVVELATEPTVEIVSLEPSNGNKEKEKKVVKVSAKNGSAKSQKRSFEYFFSVTRGTGRRRGFPPLERILLPNSNPISSPVCQFVDPAIVS</sequence>
<dbReference type="AlphaFoldDB" id="A0AAD9NF69"/>
<name>A0AAD9NF69_9ANNE</name>
<dbReference type="EMBL" id="JAODUP010000021">
    <property type="protein sequence ID" value="KAK2168037.1"/>
    <property type="molecule type" value="Genomic_DNA"/>
</dbReference>
<gene>
    <name evidence="1" type="ORF">LSH36_21g08004</name>
</gene>